<proteinExistence type="predicted"/>
<dbReference type="GO" id="GO:0004521">
    <property type="term" value="F:RNA endonuclease activity"/>
    <property type="evidence" value="ECO:0007669"/>
    <property type="project" value="TreeGrafter"/>
</dbReference>
<comment type="caution">
    <text evidence="2">The sequence shown here is derived from an EMBL/GenBank/DDBJ whole genome shotgun (WGS) entry which is preliminary data.</text>
</comment>
<evidence type="ECO:0000259" key="1">
    <source>
        <dbReference type="Pfam" id="PF07521"/>
    </source>
</evidence>
<dbReference type="Proteomes" id="UP000003994">
    <property type="component" value="Unassembled WGS sequence"/>
</dbReference>
<dbReference type="PATRIC" id="fig|883077.3.peg.222"/>
<feature type="domain" description="Zn-dependent metallo-hydrolase RNA specificity" evidence="1">
    <location>
        <begin position="38"/>
        <end position="95"/>
    </location>
</feature>
<name>K0YVI9_9ACTO</name>
<evidence type="ECO:0000313" key="3">
    <source>
        <dbReference type="Proteomes" id="UP000003994"/>
    </source>
</evidence>
<dbReference type="SUPFAM" id="SSF56281">
    <property type="entry name" value="Metallo-hydrolase/oxidoreductase"/>
    <property type="match status" value="1"/>
</dbReference>
<protein>
    <recommendedName>
        <fullName evidence="1">Zn-dependent metallo-hydrolase RNA specificity domain-containing protein</fullName>
    </recommendedName>
</protein>
<dbReference type="eggNOG" id="COG1236">
    <property type="taxonomic scope" value="Bacteria"/>
</dbReference>
<dbReference type="EMBL" id="AGWQ01000003">
    <property type="protein sequence ID" value="EJZ87601.1"/>
    <property type="molecule type" value="Genomic_DNA"/>
</dbReference>
<dbReference type="STRING" id="883077.HMPREF9241_00229"/>
<dbReference type="Gene3D" id="3.60.15.10">
    <property type="entry name" value="Ribonuclease Z/Hydroxyacylglutathione hydrolase-like"/>
    <property type="match status" value="1"/>
</dbReference>
<organism evidence="2 3">
    <name type="scientific">Schaalia turicensis ACS-279-V-Col4</name>
    <dbReference type="NCBI Taxonomy" id="883077"/>
    <lineage>
        <taxon>Bacteria</taxon>
        <taxon>Bacillati</taxon>
        <taxon>Actinomycetota</taxon>
        <taxon>Actinomycetes</taxon>
        <taxon>Actinomycetales</taxon>
        <taxon>Actinomycetaceae</taxon>
        <taxon>Schaalia</taxon>
    </lineage>
</organism>
<reference evidence="2 3" key="1">
    <citation type="submission" date="2012-07" db="EMBL/GenBank/DDBJ databases">
        <title>The Genome Sequence of Actinomyces turicensis ACS-279-V-COL4.</title>
        <authorList>
            <consortium name="The Broad Institute Genome Sequencing Platform"/>
            <person name="Earl A."/>
            <person name="Ward D."/>
            <person name="Feldgarden M."/>
            <person name="Gevers D."/>
            <person name="Saerens B."/>
            <person name="Vaneechoutte M."/>
            <person name="Walker B."/>
            <person name="Young S.K."/>
            <person name="Zeng Q."/>
            <person name="Gargeya S."/>
            <person name="Fitzgerald M."/>
            <person name="Haas B."/>
            <person name="Abouelleil A."/>
            <person name="Alvarado L."/>
            <person name="Arachchi H.M."/>
            <person name="Berlin A."/>
            <person name="Chapman S.B."/>
            <person name="Goldberg J."/>
            <person name="Griggs A."/>
            <person name="Gujja S."/>
            <person name="Hansen M."/>
            <person name="Howarth C."/>
            <person name="Imamovic A."/>
            <person name="Larimer J."/>
            <person name="McCowen C."/>
            <person name="Montmayeur A."/>
            <person name="Murphy C."/>
            <person name="Neiman D."/>
            <person name="Pearson M."/>
            <person name="Priest M."/>
            <person name="Roberts A."/>
            <person name="Saif S."/>
            <person name="Shea T."/>
            <person name="Sisk P."/>
            <person name="Sykes S."/>
            <person name="Wortman J."/>
            <person name="Nusbaum C."/>
            <person name="Birren B."/>
        </authorList>
    </citation>
    <scope>NUCLEOTIDE SEQUENCE [LARGE SCALE GENOMIC DNA]</scope>
    <source>
        <strain evidence="2 3">ACS-279-V-Col4</strain>
    </source>
</reference>
<dbReference type="HOGENOM" id="CLU_171906_0_0_11"/>
<dbReference type="InterPro" id="IPR050698">
    <property type="entry name" value="MBL"/>
</dbReference>
<dbReference type="Pfam" id="PF07521">
    <property type="entry name" value="RMMBL"/>
    <property type="match status" value="1"/>
</dbReference>
<dbReference type="InterPro" id="IPR036866">
    <property type="entry name" value="RibonucZ/Hydroxyglut_hydro"/>
</dbReference>
<gene>
    <name evidence="2" type="ORF">HMPREF9241_00229</name>
</gene>
<sequence length="116" mass="12628">MLPDERNCVVLTGYQAVGTRGRSLAEGAPCVKMLGTEVAVHARIVKDEEFSVHADASELIDWVGALRPRPRKVLTVHGEKESAEALAVRLAQELTLEAMPGRANHRIVLAEFLSAE</sequence>
<keyword evidence="3" id="KW-1185">Reference proteome</keyword>
<dbReference type="Gene3D" id="3.40.50.10890">
    <property type="match status" value="1"/>
</dbReference>
<dbReference type="InterPro" id="IPR011108">
    <property type="entry name" value="RMMBL"/>
</dbReference>
<dbReference type="PANTHER" id="PTHR11203">
    <property type="entry name" value="CLEAVAGE AND POLYADENYLATION SPECIFICITY FACTOR FAMILY MEMBER"/>
    <property type="match status" value="1"/>
</dbReference>
<evidence type="ECO:0000313" key="2">
    <source>
        <dbReference type="EMBL" id="EJZ87601.1"/>
    </source>
</evidence>
<dbReference type="AlphaFoldDB" id="K0YVI9"/>
<dbReference type="PANTHER" id="PTHR11203:SF37">
    <property type="entry name" value="INTEGRATOR COMPLEX SUBUNIT 11"/>
    <property type="match status" value="1"/>
</dbReference>
<accession>K0YVI9</accession>